<evidence type="ECO:0000256" key="1">
    <source>
        <dbReference type="ARBA" id="ARBA00004477"/>
    </source>
</evidence>
<dbReference type="InterPro" id="IPR017852">
    <property type="entry name" value="GPI_EtnP_transferase_1_C"/>
</dbReference>
<comment type="pathway">
    <text evidence="2 12">Glycolipid biosynthesis; glycosylphosphatidylinositol-anchor biosynthesis.</text>
</comment>
<dbReference type="GO" id="GO:0005789">
    <property type="term" value="C:endoplasmic reticulum membrane"/>
    <property type="evidence" value="ECO:0007669"/>
    <property type="project" value="UniProtKB-SubCell"/>
</dbReference>
<keyword evidence="6 12" id="KW-0808">Transferase</keyword>
<dbReference type="AlphaFoldDB" id="A0AAN9GMS8"/>
<reference evidence="14 15" key="1">
    <citation type="submission" date="2024-02" db="EMBL/GenBank/DDBJ databases">
        <title>Chromosome-scale genome assembly of the rough periwinkle Littorina saxatilis.</title>
        <authorList>
            <person name="De Jode A."/>
            <person name="Faria R."/>
            <person name="Formenti G."/>
            <person name="Sims Y."/>
            <person name="Smith T.P."/>
            <person name="Tracey A."/>
            <person name="Wood J.M.D."/>
            <person name="Zagrodzka Z.B."/>
            <person name="Johannesson K."/>
            <person name="Butlin R.K."/>
            <person name="Leder E.H."/>
        </authorList>
    </citation>
    <scope>NUCLEOTIDE SEQUENCE [LARGE SCALE GENOMIC DNA]</scope>
    <source>
        <strain evidence="14">Snail1</strain>
        <tissue evidence="14">Muscle</tissue>
    </source>
</reference>
<evidence type="ECO:0000256" key="9">
    <source>
        <dbReference type="ARBA" id="ARBA00022989"/>
    </source>
</evidence>
<feature type="transmembrane region" description="Helical" evidence="12">
    <location>
        <begin position="487"/>
        <end position="509"/>
    </location>
</feature>
<evidence type="ECO:0000256" key="6">
    <source>
        <dbReference type="ARBA" id="ARBA00022679"/>
    </source>
</evidence>
<keyword evidence="8 12" id="KW-0256">Endoplasmic reticulum</keyword>
<evidence type="ECO:0000259" key="13">
    <source>
        <dbReference type="Pfam" id="PF04987"/>
    </source>
</evidence>
<keyword evidence="5 12" id="KW-0337">GPI-anchor biosynthesis</keyword>
<dbReference type="InterPro" id="IPR037671">
    <property type="entry name" value="PIGN_N"/>
</dbReference>
<evidence type="ECO:0000256" key="10">
    <source>
        <dbReference type="ARBA" id="ARBA00023136"/>
    </source>
</evidence>
<evidence type="ECO:0000256" key="12">
    <source>
        <dbReference type="RuleBase" id="RU367138"/>
    </source>
</evidence>
<feature type="transmembrane region" description="Helical" evidence="12">
    <location>
        <begin position="799"/>
        <end position="817"/>
    </location>
</feature>
<feature type="transmembrane region" description="Helical" evidence="12">
    <location>
        <begin position="602"/>
        <end position="621"/>
    </location>
</feature>
<feature type="transmembrane region" description="Helical" evidence="12">
    <location>
        <begin position="872"/>
        <end position="892"/>
    </location>
</feature>
<feature type="domain" description="GPI ethanolamine phosphate transferase 1 C-terminal" evidence="13">
    <location>
        <begin position="434"/>
        <end position="896"/>
    </location>
</feature>
<dbReference type="InterPro" id="IPR002591">
    <property type="entry name" value="Phosphodiest/P_Trfase"/>
</dbReference>
<evidence type="ECO:0000256" key="7">
    <source>
        <dbReference type="ARBA" id="ARBA00022692"/>
    </source>
</evidence>
<feature type="transmembrane region" description="Helical" evidence="12">
    <location>
        <begin position="691"/>
        <end position="710"/>
    </location>
</feature>
<dbReference type="Proteomes" id="UP001374579">
    <property type="component" value="Unassembled WGS sequence"/>
</dbReference>
<proteinExistence type="inferred from homology"/>
<keyword evidence="11" id="KW-0325">Glycoprotein</keyword>
<feature type="transmembrane region" description="Helical" evidence="12">
    <location>
        <begin position="549"/>
        <end position="569"/>
    </location>
</feature>
<evidence type="ECO:0000256" key="8">
    <source>
        <dbReference type="ARBA" id="ARBA00022824"/>
    </source>
</evidence>
<dbReference type="InterPro" id="IPR007070">
    <property type="entry name" value="GPI_EtnP_transferase_1"/>
</dbReference>
<protein>
    <recommendedName>
        <fullName evidence="4 12">GPI ethanolamine phosphate transferase 1</fullName>
        <ecNumber evidence="12">2.-.-.-</ecNumber>
    </recommendedName>
</protein>
<dbReference type="EC" id="2.-.-.-" evidence="12"/>
<gene>
    <name evidence="14" type="ORF">V1264_000457</name>
</gene>
<organism evidence="14 15">
    <name type="scientific">Littorina saxatilis</name>
    <dbReference type="NCBI Taxonomy" id="31220"/>
    <lineage>
        <taxon>Eukaryota</taxon>
        <taxon>Metazoa</taxon>
        <taxon>Spiralia</taxon>
        <taxon>Lophotrochozoa</taxon>
        <taxon>Mollusca</taxon>
        <taxon>Gastropoda</taxon>
        <taxon>Caenogastropoda</taxon>
        <taxon>Littorinimorpha</taxon>
        <taxon>Littorinoidea</taxon>
        <taxon>Littorinidae</taxon>
        <taxon>Littorina</taxon>
    </lineage>
</organism>
<dbReference type="Gene3D" id="3.40.720.10">
    <property type="entry name" value="Alkaline Phosphatase, subunit A"/>
    <property type="match status" value="1"/>
</dbReference>
<feature type="transmembrane region" description="Helical" evidence="12">
    <location>
        <begin position="516"/>
        <end position="537"/>
    </location>
</feature>
<evidence type="ECO:0000256" key="4">
    <source>
        <dbReference type="ARBA" id="ARBA00020831"/>
    </source>
</evidence>
<feature type="transmembrane region" description="Helical" evidence="12">
    <location>
        <begin position="6"/>
        <end position="26"/>
    </location>
</feature>
<evidence type="ECO:0000256" key="2">
    <source>
        <dbReference type="ARBA" id="ARBA00004687"/>
    </source>
</evidence>
<feature type="transmembrane region" description="Helical" evidence="12">
    <location>
        <begin position="730"/>
        <end position="753"/>
    </location>
</feature>
<dbReference type="Pfam" id="PF01663">
    <property type="entry name" value="Phosphodiest"/>
    <property type="match status" value="1"/>
</dbReference>
<dbReference type="GO" id="GO:0006506">
    <property type="term" value="P:GPI anchor biosynthetic process"/>
    <property type="evidence" value="ECO:0007669"/>
    <property type="project" value="UniProtKB-KW"/>
</dbReference>
<dbReference type="PANTHER" id="PTHR12250">
    <property type="entry name" value="PHOSPHATIDYLINOSITOL GLYCAN, CLASS N"/>
    <property type="match status" value="1"/>
</dbReference>
<feature type="transmembrane region" description="Helical" evidence="12">
    <location>
        <begin position="904"/>
        <end position="927"/>
    </location>
</feature>
<sequence length="936" mass="104492">MKVWQVIVAGVVVHLILFYSIFDIYFTSPLVHGMTPYTSRSVPPAKRLVLFVADGLRADKFFELDEGGRPRAPYLRKVIEEQGAWGVSHTRVPTESRPGHVALIAGFYEDVSAVAKGWKENPVEFDSVFNESRNTWSWGSPDILPMFAKGATGDHVTINCYPAHFEDFAGSDMTQLDLWVFKAVKRFFESAEKNATLMNALQKDKLVFFLHLLGIDTNGHSNKPHSEEYVMNIKVVDAGVQKVVQMLDNFFNEDGKTAYVMTSDHGMTNWGSHGAGHPSETLTPLVAWGAGVRQSLPTDGSCGQFPDNFCNDWRLQHLKRVDVSQADVAPLMSFLVGVPFPVNSVGVLPVNYLGGSDFEKAEGLFANAGQILAQYQVKMTQVQERTISVSFRPFPDLSASAQVDLMRNIRNLINNGRYSDAINESKFVIDTALKGLRYYQTYDRFFLGISVTLGFLGWMGYVLHLIVADHTIVGPSTLQGKSLGAQGGIPVMYHVFATIGVLVALLLYVQSLPWTYYLYCLTPVLLWMKFAQGWNTIYAALKGVIKEAYVMPMALSTLFCFLGLEITVMSFFYRELLSVGLVGMAFWAISTPLWNTHRTTCLCWMTSCLLMAVFPLLPVVGGSTNYPVVLLSGVLSFLLGIYMIWRLWDQNGSIDTVSKTLLCIQVAVIAIATIIVKVTSDRIAVKTASPFFTQALSWIILCVSPLLPLLTDISVDVRLLSLGLAFMAPYILTSITYEGLFLLSLVCVLYSWLQMETHLEHLDSRQARVVSFRSSRLELDKKGIEQTPRHLHIGDLRRVFFFIFLITTAFFGTGNIASINSFDPASVYCFLTVFNPFVMGAIMMTKVLLPFLVVTCMLRAVQVVTRIPLRALMLLVMLMSDVMGLNFFFLVRDYGSWLEIGTSISHYVICMSMIIFVMVLMGLSQLLTSGSVRRKA</sequence>
<feature type="transmembrane region" description="Helical" evidence="12">
    <location>
        <begin position="657"/>
        <end position="679"/>
    </location>
</feature>
<feature type="transmembrane region" description="Helical" evidence="12">
    <location>
        <begin position="628"/>
        <end position="645"/>
    </location>
</feature>
<dbReference type="CDD" id="cd16020">
    <property type="entry name" value="GPI_EPT_1"/>
    <property type="match status" value="1"/>
</dbReference>
<evidence type="ECO:0000313" key="15">
    <source>
        <dbReference type="Proteomes" id="UP001374579"/>
    </source>
</evidence>
<feature type="transmembrane region" description="Helical" evidence="12">
    <location>
        <begin position="445"/>
        <end position="467"/>
    </location>
</feature>
<name>A0AAN9GMS8_9CAEN</name>
<keyword evidence="7 12" id="KW-0812">Transmembrane</keyword>
<dbReference type="FunFam" id="3.40.720.10:FF:000015">
    <property type="entry name" value="GPI ethanolamine phosphate transferase 1"/>
    <property type="match status" value="1"/>
</dbReference>
<dbReference type="GO" id="GO:0051377">
    <property type="term" value="F:mannose-ethanolamine phosphotransferase activity"/>
    <property type="evidence" value="ECO:0007669"/>
    <property type="project" value="UniProtKB-UniRule"/>
</dbReference>
<evidence type="ECO:0000313" key="14">
    <source>
        <dbReference type="EMBL" id="KAK7114393.1"/>
    </source>
</evidence>
<keyword evidence="15" id="KW-1185">Reference proteome</keyword>
<evidence type="ECO:0000256" key="5">
    <source>
        <dbReference type="ARBA" id="ARBA00022502"/>
    </source>
</evidence>
<dbReference type="Pfam" id="PF04987">
    <property type="entry name" value="PigN"/>
    <property type="match status" value="1"/>
</dbReference>
<evidence type="ECO:0000256" key="11">
    <source>
        <dbReference type="ARBA" id="ARBA00023180"/>
    </source>
</evidence>
<evidence type="ECO:0000256" key="3">
    <source>
        <dbReference type="ARBA" id="ARBA00008400"/>
    </source>
</evidence>
<keyword evidence="9 12" id="KW-1133">Transmembrane helix</keyword>
<keyword evidence="10 12" id="KW-0472">Membrane</keyword>
<dbReference type="SUPFAM" id="SSF53649">
    <property type="entry name" value="Alkaline phosphatase-like"/>
    <property type="match status" value="1"/>
</dbReference>
<dbReference type="InterPro" id="IPR017850">
    <property type="entry name" value="Alkaline_phosphatase_core_sf"/>
</dbReference>
<comment type="similarity">
    <text evidence="3 12">Belongs to the PIGG/PIGN/PIGO family. PIGN subfamily.</text>
</comment>
<dbReference type="PANTHER" id="PTHR12250:SF0">
    <property type="entry name" value="GPI ETHANOLAMINE PHOSPHATE TRANSFERASE 1"/>
    <property type="match status" value="1"/>
</dbReference>
<comment type="subcellular location">
    <subcellularLocation>
        <location evidence="1 12">Endoplasmic reticulum membrane</location>
        <topology evidence="1 12">Multi-pass membrane protein</topology>
    </subcellularLocation>
</comment>
<dbReference type="EMBL" id="JBAMIC010000001">
    <property type="protein sequence ID" value="KAK7114393.1"/>
    <property type="molecule type" value="Genomic_DNA"/>
</dbReference>
<feature type="transmembrane region" description="Helical" evidence="12">
    <location>
        <begin position="837"/>
        <end position="860"/>
    </location>
</feature>
<comment type="function">
    <text evidence="12">Ethanolamine phosphate transferase involved in glycosylphosphatidylinositol-anchor biosynthesis. Transfers ethanolamine phosphate to the first alpha-1,4-linked mannose of the glycosylphosphatidylinositol precursor of GPI-anchor.</text>
</comment>
<accession>A0AAN9GMS8</accession>
<comment type="caution">
    <text evidence="14">The sequence shown here is derived from an EMBL/GenBank/DDBJ whole genome shotgun (WGS) entry which is preliminary data.</text>
</comment>
<feature type="transmembrane region" description="Helical" evidence="12">
    <location>
        <begin position="576"/>
        <end position="596"/>
    </location>
</feature>